<name>A0AAE0KQK9_9CHLO</name>
<dbReference type="InterPro" id="IPR036770">
    <property type="entry name" value="Ankyrin_rpt-contain_sf"/>
</dbReference>
<evidence type="ECO:0000313" key="2">
    <source>
        <dbReference type="Proteomes" id="UP001190700"/>
    </source>
</evidence>
<dbReference type="Proteomes" id="UP001190700">
    <property type="component" value="Unassembled WGS sequence"/>
</dbReference>
<comment type="caution">
    <text evidence="1">The sequence shown here is derived from an EMBL/GenBank/DDBJ whole genome shotgun (WGS) entry which is preliminary data.</text>
</comment>
<accession>A0AAE0KQK9</accession>
<gene>
    <name evidence="1" type="ORF">CYMTET_34056</name>
</gene>
<protein>
    <submittedName>
        <fullName evidence="1">Uncharacterized protein</fullName>
    </submittedName>
</protein>
<dbReference type="SUPFAM" id="SSF48403">
    <property type="entry name" value="Ankyrin repeat"/>
    <property type="match status" value="1"/>
</dbReference>
<reference evidence="1 2" key="1">
    <citation type="journal article" date="2015" name="Genome Biol. Evol.">
        <title>Comparative Genomics of a Bacterivorous Green Alga Reveals Evolutionary Causalities and Consequences of Phago-Mixotrophic Mode of Nutrition.</title>
        <authorList>
            <person name="Burns J.A."/>
            <person name="Paasch A."/>
            <person name="Narechania A."/>
            <person name="Kim E."/>
        </authorList>
    </citation>
    <scope>NUCLEOTIDE SEQUENCE [LARGE SCALE GENOMIC DNA]</scope>
    <source>
        <strain evidence="1 2">PLY_AMNH</strain>
    </source>
</reference>
<sequence length="110" mass="12195">MEAAIGCHMDVCGLLVDEAAIVDTSRQFQRTLMHWVAWWGHAKIARQILDLYGSHADCAYAPDGQDCPPVYASLAHQALADGFTEVLRELAIQAMQVRVVLDNATNNERK</sequence>
<organism evidence="1 2">
    <name type="scientific">Cymbomonas tetramitiformis</name>
    <dbReference type="NCBI Taxonomy" id="36881"/>
    <lineage>
        <taxon>Eukaryota</taxon>
        <taxon>Viridiplantae</taxon>
        <taxon>Chlorophyta</taxon>
        <taxon>Pyramimonadophyceae</taxon>
        <taxon>Pyramimonadales</taxon>
        <taxon>Pyramimonadaceae</taxon>
        <taxon>Cymbomonas</taxon>
    </lineage>
</organism>
<dbReference type="Gene3D" id="1.25.40.20">
    <property type="entry name" value="Ankyrin repeat-containing domain"/>
    <property type="match status" value="1"/>
</dbReference>
<dbReference type="EMBL" id="LGRX02021297">
    <property type="protein sequence ID" value="KAK3256834.1"/>
    <property type="molecule type" value="Genomic_DNA"/>
</dbReference>
<dbReference type="AlphaFoldDB" id="A0AAE0KQK9"/>
<proteinExistence type="predicted"/>
<evidence type="ECO:0000313" key="1">
    <source>
        <dbReference type="EMBL" id="KAK3256834.1"/>
    </source>
</evidence>
<keyword evidence="2" id="KW-1185">Reference proteome</keyword>